<dbReference type="RefSeq" id="WP_285231463.1">
    <property type="nucleotide sequence ID" value="NZ_CP116346.1"/>
</dbReference>
<sequence>MTRSRDRRRLLLASLVAAALPAIPARAAKPALPVVEVWKGPACGCCKDWIKHLEANGFTVRSFDSGNTDARARLGVALDYGSCHTAQVGGYAIEGHVPAREILRLLRERPRAIGLAVPGMPVGSPGMDGPEYGGRKDPYQVLLLGHDGGSRVYQRYA</sequence>
<reference evidence="2" key="1">
    <citation type="submission" date="2023-01" db="EMBL/GenBank/DDBJ databases">
        <title>Whole genome sequence of Paucibacter sp. S2-9 isolated from pond sediment.</title>
        <authorList>
            <person name="Jung J.Y."/>
        </authorList>
    </citation>
    <scope>NUCLEOTIDE SEQUENCE</scope>
    <source>
        <strain evidence="2">S2-9</strain>
    </source>
</reference>
<dbReference type="AlphaFoldDB" id="A0AA95N899"/>
<name>A0AA95N899_9BURK</name>
<evidence type="ECO:0000256" key="1">
    <source>
        <dbReference type="SAM" id="SignalP"/>
    </source>
</evidence>
<dbReference type="SUPFAM" id="SSF52833">
    <property type="entry name" value="Thioredoxin-like"/>
    <property type="match status" value="1"/>
</dbReference>
<keyword evidence="3" id="KW-1185">Reference proteome</keyword>
<dbReference type="InterPro" id="IPR007332">
    <property type="entry name" value="DUF411"/>
</dbReference>
<keyword evidence="1" id="KW-0732">Signal</keyword>
<gene>
    <name evidence="2" type="ORF">PFX98_15925</name>
</gene>
<evidence type="ECO:0000313" key="3">
    <source>
        <dbReference type="Proteomes" id="UP001177769"/>
    </source>
</evidence>
<dbReference type="Proteomes" id="UP001177769">
    <property type="component" value="Chromosome"/>
</dbReference>
<dbReference type="KEGG" id="pais:PFX98_15925"/>
<dbReference type="InterPro" id="IPR036249">
    <property type="entry name" value="Thioredoxin-like_sf"/>
</dbReference>
<accession>A0AA95N899</accession>
<feature type="chain" id="PRO_5041647644" evidence="1">
    <location>
        <begin position="28"/>
        <end position="157"/>
    </location>
</feature>
<feature type="signal peptide" evidence="1">
    <location>
        <begin position="1"/>
        <end position="27"/>
    </location>
</feature>
<dbReference type="Pfam" id="PF04214">
    <property type="entry name" value="DUF411"/>
    <property type="match status" value="1"/>
</dbReference>
<dbReference type="InterPro" id="IPR006311">
    <property type="entry name" value="TAT_signal"/>
</dbReference>
<dbReference type="PROSITE" id="PS51318">
    <property type="entry name" value="TAT"/>
    <property type="match status" value="1"/>
</dbReference>
<proteinExistence type="predicted"/>
<dbReference type="EMBL" id="CP116346">
    <property type="protein sequence ID" value="WIT10395.1"/>
    <property type="molecule type" value="Genomic_DNA"/>
</dbReference>
<organism evidence="2 3">
    <name type="scientific">Paucibacter sediminis</name>
    <dbReference type="NCBI Taxonomy" id="3019553"/>
    <lineage>
        <taxon>Bacteria</taxon>
        <taxon>Pseudomonadati</taxon>
        <taxon>Pseudomonadota</taxon>
        <taxon>Betaproteobacteria</taxon>
        <taxon>Burkholderiales</taxon>
        <taxon>Sphaerotilaceae</taxon>
        <taxon>Roseateles</taxon>
    </lineage>
</organism>
<protein>
    <submittedName>
        <fullName evidence="2">DUF411 domain-containing protein</fullName>
    </submittedName>
</protein>
<evidence type="ECO:0000313" key="2">
    <source>
        <dbReference type="EMBL" id="WIT10395.1"/>
    </source>
</evidence>